<reference evidence="2" key="1">
    <citation type="submission" date="2021-05" db="EMBL/GenBank/DDBJ databases">
        <authorList>
            <person name="Alioto T."/>
            <person name="Alioto T."/>
            <person name="Gomez Garrido J."/>
        </authorList>
    </citation>
    <scope>NUCLEOTIDE SEQUENCE</scope>
</reference>
<keyword evidence="1" id="KW-0812">Transmembrane</keyword>
<accession>A0A8D8LLF4</accession>
<dbReference type="Gene3D" id="3.40.50.1820">
    <property type="entry name" value="alpha/beta hydrolase"/>
    <property type="match status" value="1"/>
</dbReference>
<evidence type="ECO:0000313" key="2">
    <source>
        <dbReference type="EMBL" id="CAG6612785.1"/>
    </source>
</evidence>
<dbReference type="InterPro" id="IPR029058">
    <property type="entry name" value="AB_hydrolase_fold"/>
</dbReference>
<proteinExistence type="predicted"/>
<dbReference type="PANTHER" id="PTHR11005">
    <property type="entry name" value="LYSOSOMAL ACID LIPASE-RELATED"/>
    <property type="match status" value="1"/>
</dbReference>
<keyword evidence="1" id="KW-1133">Transmembrane helix</keyword>
<dbReference type="AlphaFoldDB" id="A0A8D8LLF4"/>
<evidence type="ECO:0000256" key="1">
    <source>
        <dbReference type="SAM" id="Phobius"/>
    </source>
</evidence>
<keyword evidence="1" id="KW-0472">Membrane</keyword>
<sequence>MMFGWETPGGTLTAGNMSSFQRRNIDSGTLGIRNTSIIPRRNIYSGTLGEKHVKYSTEEYRFWNFSFHEMGLFDAPACIDHILLFTKQDKVSYIGHSMATTIFYIMFICNVSHFIWQLLPSST</sequence>
<dbReference type="SUPFAM" id="SSF53474">
    <property type="entry name" value="alpha/beta-Hydrolases"/>
    <property type="match status" value="1"/>
</dbReference>
<feature type="transmembrane region" description="Helical" evidence="1">
    <location>
        <begin position="93"/>
        <end position="116"/>
    </location>
</feature>
<name>A0A8D8LLF4_9HEMI</name>
<dbReference type="EMBL" id="HBUF01025445">
    <property type="protein sequence ID" value="CAG6612785.1"/>
    <property type="molecule type" value="Transcribed_RNA"/>
</dbReference>
<organism evidence="2">
    <name type="scientific">Cacopsylla melanoneura</name>
    <dbReference type="NCBI Taxonomy" id="428564"/>
    <lineage>
        <taxon>Eukaryota</taxon>
        <taxon>Metazoa</taxon>
        <taxon>Ecdysozoa</taxon>
        <taxon>Arthropoda</taxon>
        <taxon>Hexapoda</taxon>
        <taxon>Insecta</taxon>
        <taxon>Pterygota</taxon>
        <taxon>Neoptera</taxon>
        <taxon>Paraneoptera</taxon>
        <taxon>Hemiptera</taxon>
        <taxon>Sternorrhyncha</taxon>
        <taxon>Psylloidea</taxon>
        <taxon>Psyllidae</taxon>
        <taxon>Psyllinae</taxon>
        <taxon>Cacopsylla</taxon>
    </lineage>
</organism>
<protein>
    <submittedName>
        <fullName evidence="2">Gastric triacylglycerol lipase</fullName>
    </submittedName>
</protein>